<reference evidence="3 4" key="1">
    <citation type="submission" date="2024-09" db="EMBL/GenBank/DDBJ databases">
        <title>Rethinking Asexuality: The Enigmatic Case of Functional Sexual Genes in Lepraria (Stereocaulaceae).</title>
        <authorList>
            <person name="Doellman M."/>
            <person name="Sun Y."/>
            <person name="Barcenas-Pena A."/>
            <person name="Lumbsch H.T."/>
            <person name="Grewe F."/>
        </authorList>
    </citation>
    <scope>NUCLEOTIDE SEQUENCE [LARGE SCALE GENOMIC DNA]</scope>
    <source>
        <strain evidence="3 4">Mercado 3170</strain>
    </source>
</reference>
<evidence type="ECO:0000259" key="2">
    <source>
        <dbReference type="Pfam" id="PF03399"/>
    </source>
</evidence>
<organism evidence="3 4">
    <name type="scientific">Stereocaulon virgatum</name>
    <dbReference type="NCBI Taxonomy" id="373712"/>
    <lineage>
        <taxon>Eukaryota</taxon>
        <taxon>Fungi</taxon>
        <taxon>Dikarya</taxon>
        <taxon>Ascomycota</taxon>
        <taxon>Pezizomycotina</taxon>
        <taxon>Lecanoromycetes</taxon>
        <taxon>OSLEUM clade</taxon>
        <taxon>Lecanoromycetidae</taxon>
        <taxon>Lecanorales</taxon>
        <taxon>Lecanorineae</taxon>
        <taxon>Stereocaulaceae</taxon>
        <taxon>Stereocaulon</taxon>
    </lineage>
</organism>
<feature type="region of interest" description="Disordered" evidence="1">
    <location>
        <begin position="675"/>
        <end position="721"/>
    </location>
</feature>
<feature type="compositionally biased region" description="Polar residues" evidence="1">
    <location>
        <begin position="576"/>
        <end position="585"/>
    </location>
</feature>
<dbReference type="Pfam" id="PF03399">
    <property type="entry name" value="SAC3_GANP"/>
    <property type="match status" value="1"/>
</dbReference>
<dbReference type="PANTHER" id="PTHR12436:SF3">
    <property type="entry name" value="GERMINAL-CENTER ASSOCIATED NUCLEAR PROTEIN"/>
    <property type="match status" value="1"/>
</dbReference>
<feature type="compositionally biased region" description="Polar residues" evidence="1">
    <location>
        <begin position="1306"/>
        <end position="1323"/>
    </location>
</feature>
<feature type="region of interest" description="Disordered" evidence="1">
    <location>
        <begin position="562"/>
        <end position="657"/>
    </location>
</feature>
<feature type="compositionally biased region" description="Polar residues" evidence="1">
    <location>
        <begin position="700"/>
        <end position="714"/>
    </location>
</feature>
<name>A0ABR4A0L6_9LECA</name>
<feature type="compositionally biased region" description="Low complexity" evidence="1">
    <location>
        <begin position="902"/>
        <end position="914"/>
    </location>
</feature>
<sequence>MSVPQGPRASNNTRGRGIPRGGIRSRDPKNTEVSGGDRATRRPSPYNATRSSESRHLQPTPNQGIHHHSSRGKPRPHGPLTSAILNHAGKIPDPQLENWRNPATVDSRTYKQRMIDLFQTLKQNREKERKEAIKDGFLADPDKPTSLANAITPVGTCQEMCPEFERVERIVQLMVDGSEKIPSTSDPNIKVPCEQLMVKRFRRSAAGYDEQLPSDIRPPAVLQQTLNYLFNDVLGGTQPLATVHKFVWDRTRGIRNDFSIQQVTRTEDLKIAIDCFERIARFHILSLHQLSRLQSVNGEFDAHQEREQLNNTLLSLMYYYDDSRHKLTSPNEAEFRAYCIVFEIQDLRPDLEDRAQSWPRPILKDPRVQTAFKLYAAAANTSDDQGPLRPKTQFLTAQANTRGFWNLVQSHTISYLMACVAEIYFNLVRRTALEAIWKAYKGKRGGPTKMNDWTLKDLTPALGFDSEEQTETFCKEHEFEIAENENGEAFVDLGSVVTGNLTDQNPRRKQVFSRHLVEAKRLGRTLSAVINGISASQAQVQGFIDDSSDAELASIANSESLFVDGSSDDEGKPSRSRSASSQKKTIVNGHTLRLNSAAAPFSPSTPSQLGKLTKSNPFQGAATFGLPSSTPSSRPPQLDSASPFNPASKQTTSSPFGPFANKVSPIFDFHAAANKVKQQTTTESPGLPVTKDPPTFKFISPSTKVQGTDNNTKASPVGPSVGLKESFFRESSNSFPASKAVEPVKPASGPSSIIAATNGSLDPKSIFDQPSKPAAQANVSFATSPLFALGTMTSSNGNHQVPPLTLSQKFKGEITDDISSQAKQAKATISDFAAKPIEPVAPPARDSSKPITFFPNIGTNATPSAFAPQPPPISTSSIISTPIALSPETKRADDTNQSAIQSTSSMPLSFSSTTPAQPKVQEEPQNLILSNLSTSSGSASLAFAPAQSRQGSLSSTNSQLDLRQAALDKLCDAVMWEDKGLLQQFIEHIVGPIITSSLAQLEDEWSWEEARECRIMLLSKKYFKKWRVNAWNIGLIRKGRERRRNLVMSIQRSVRISPQGLVKPSSSLAAEGLASSLLEYMSPAKLMAPPGGLTCKRQSLPADFGPEQALSDTAAGTKRKRDDPIPSANEILPKPTKIVHRRSQTVGNSMSAPPYRVPHPVHRPRVDASQVREGSMFHEVLMKQARRLAPNAKSDTTRTDYFRLKALGIDPDTPIIPLTKKRTRNEVEVNGASRATKSSPQDPPSSHTNKTYTAQTSIQESSTPSKPADDADEALFASLRSVREALAESEQWMQSERQSIERQSTERAATPQTNASSPDNATPAQRRLREIKERGHTPSRTEIRLRAMGNKALLPKGFWDGEGMGKSLYGKGKHKDAMTPTPLPGPSFQPSQQMGPSRMGFAALGAQGHMNGQFGLQRQMHNQFGLDGQINGQFGMQNMSEIMKEEPKQKTGASVEDAIEL</sequence>
<feature type="compositionally biased region" description="Low complexity" evidence="1">
    <location>
        <begin position="596"/>
        <end position="607"/>
    </location>
</feature>
<accession>A0ABR4A0L6</accession>
<feature type="region of interest" description="Disordered" evidence="1">
    <location>
        <begin position="888"/>
        <end position="921"/>
    </location>
</feature>
<feature type="compositionally biased region" description="Basic and acidic residues" evidence="1">
    <location>
        <begin position="1327"/>
        <end position="1339"/>
    </location>
</feature>
<feature type="compositionally biased region" description="Polar residues" evidence="1">
    <location>
        <begin position="46"/>
        <end position="63"/>
    </location>
</feature>
<feature type="region of interest" description="Disordered" evidence="1">
    <location>
        <begin position="1099"/>
        <end position="1163"/>
    </location>
</feature>
<dbReference type="PANTHER" id="PTHR12436">
    <property type="entry name" value="80 KDA MCM3-ASSOCIATED PROTEIN"/>
    <property type="match status" value="1"/>
</dbReference>
<dbReference type="Proteomes" id="UP001590950">
    <property type="component" value="Unassembled WGS sequence"/>
</dbReference>
<feature type="region of interest" description="Disordered" evidence="1">
    <location>
        <begin position="1288"/>
        <end position="1339"/>
    </location>
</feature>
<protein>
    <recommendedName>
        <fullName evidence="2">SAC3/GANP/THP3 conserved domain-containing protein</fullName>
    </recommendedName>
</protein>
<evidence type="ECO:0000313" key="4">
    <source>
        <dbReference type="Proteomes" id="UP001590950"/>
    </source>
</evidence>
<feature type="compositionally biased region" description="Polar residues" evidence="1">
    <location>
        <begin position="608"/>
        <end position="618"/>
    </location>
</feature>
<evidence type="ECO:0000313" key="3">
    <source>
        <dbReference type="EMBL" id="KAL2038496.1"/>
    </source>
</evidence>
<dbReference type="EMBL" id="JBEFKJ010000032">
    <property type="protein sequence ID" value="KAL2038496.1"/>
    <property type="molecule type" value="Genomic_DNA"/>
</dbReference>
<feature type="compositionally biased region" description="Basic residues" evidence="1">
    <location>
        <begin position="65"/>
        <end position="76"/>
    </location>
</feature>
<proteinExistence type="predicted"/>
<feature type="compositionally biased region" description="Polar residues" evidence="1">
    <location>
        <begin position="1233"/>
        <end position="1265"/>
    </location>
</feature>
<evidence type="ECO:0000256" key="1">
    <source>
        <dbReference type="SAM" id="MobiDB-lite"/>
    </source>
</evidence>
<keyword evidence="4" id="KW-1185">Reference proteome</keyword>
<feature type="compositionally biased region" description="Polar residues" evidence="1">
    <location>
        <begin position="639"/>
        <end position="655"/>
    </location>
</feature>
<dbReference type="Gene3D" id="1.25.40.990">
    <property type="match status" value="1"/>
</dbReference>
<dbReference type="InterPro" id="IPR045107">
    <property type="entry name" value="SAC3/GANP/THP3"/>
</dbReference>
<feature type="domain" description="SAC3/GANP/THP3 conserved" evidence="2">
    <location>
        <begin position="160"/>
        <end position="482"/>
    </location>
</feature>
<feature type="region of interest" description="Disordered" evidence="1">
    <location>
        <begin position="1"/>
        <end position="101"/>
    </location>
</feature>
<comment type="caution">
    <text evidence="3">The sequence shown here is derived from an EMBL/GenBank/DDBJ whole genome shotgun (WGS) entry which is preliminary data.</text>
</comment>
<feature type="region of interest" description="Disordered" evidence="1">
    <location>
        <begin position="1212"/>
        <end position="1270"/>
    </location>
</feature>
<dbReference type="InterPro" id="IPR005062">
    <property type="entry name" value="SAC3/GANP/THP3_conserved"/>
</dbReference>
<gene>
    <name evidence="3" type="ORF">N7G274_008835</name>
</gene>